<feature type="domain" description="PBP" evidence="2">
    <location>
        <begin position="119"/>
        <end position="306"/>
    </location>
</feature>
<dbReference type="PANTHER" id="PTHR38431:SF1">
    <property type="entry name" value="BLL2305 PROTEIN"/>
    <property type="match status" value="1"/>
</dbReference>
<dbReference type="Proteomes" id="UP000010847">
    <property type="component" value="Chromosome"/>
</dbReference>
<feature type="compositionally biased region" description="Polar residues" evidence="1">
    <location>
        <begin position="72"/>
        <end position="91"/>
    </location>
</feature>
<dbReference type="OrthoDB" id="9804758at2"/>
<dbReference type="GO" id="GO:0003677">
    <property type="term" value="F:DNA binding"/>
    <property type="evidence" value="ECO:0007669"/>
    <property type="project" value="InterPro"/>
</dbReference>
<dbReference type="RefSeq" id="WP_006716286.1">
    <property type="nucleotide sequence ID" value="NZ_CP007032.1"/>
</dbReference>
<dbReference type="PANTHER" id="PTHR38431">
    <property type="entry name" value="BLL2305 PROTEIN"/>
    <property type="match status" value="1"/>
</dbReference>
<dbReference type="SUPFAM" id="SSF53850">
    <property type="entry name" value="Periplasmic binding protein-like II"/>
    <property type="match status" value="1"/>
</dbReference>
<dbReference type="KEGG" id="dmt:DESME_01190"/>
<dbReference type="HOGENOM" id="CLU_053344_0_0_9"/>
<organism evidence="4 5">
    <name type="scientific">Desulfitobacterium metallireducens DSM 15288</name>
    <dbReference type="NCBI Taxonomy" id="871968"/>
    <lineage>
        <taxon>Bacteria</taxon>
        <taxon>Bacillati</taxon>
        <taxon>Bacillota</taxon>
        <taxon>Clostridia</taxon>
        <taxon>Eubacteriales</taxon>
        <taxon>Desulfitobacteriaceae</taxon>
        <taxon>Desulfitobacterium</taxon>
    </lineage>
</organism>
<evidence type="ECO:0000259" key="2">
    <source>
        <dbReference type="Pfam" id="PF12727"/>
    </source>
</evidence>
<accession>W0E8K1</accession>
<dbReference type="eggNOG" id="COG1910">
    <property type="taxonomic scope" value="Bacteria"/>
</dbReference>
<dbReference type="NCBIfam" id="TIGR01764">
    <property type="entry name" value="excise"/>
    <property type="match status" value="1"/>
</dbReference>
<feature type="compositionally biased region" description="Polar residues" evidence="1">
    <location>
        <begin position="48"/>
        <end position="65"/>
    </location>
</feature>
<protein>
    <submittedName>
        <fullName evidence="4">Molybdate-binding protein</fullName>
    </submittedName>
</protein>
<name>W0E8K1_9FIRM</name>
<sequence length="332" mass="37644">MESSSPLTVEEAAQLLKVSKYTIYELIKRGEIPAQRIGRQIRIDPDTLFNSLHRSDQNNNPTTKTFEPENPDLNQVPPTDQNSNSINPTSNFKSETPLNNLVFIGSHDPVVELFADFWKHASTPFELHLEFKGSMEGLMALYHNQAQISGIHLWDENTQEYNLPYIHYVIPGEPVTLINLVQRIQGFIIQPGNPWKLKSWEDLTQKGLRFVNRQKGSGTRLKLDSYLNKAKITPAEIQGYTQEVDTHMDIASCVANNQADVGIGVQSAAHRMGLDFIPLFHERYDLVLLPEKMPTEALQHILTILKSPAFHNAIERQVGYDTSLTGKILYQN</sequence>
<keyword evidence="5" id="KW-1185">Reference proteome</keyword>
<proteinExistence type="predicted"/>
<dbReference type="STRING" id="871968.DESME_01190"/>
<dbReference type="InterPro" id="IPR010093">
    <property type="entry name" value="SinI_DNA-bd"/>
</dbReference>
<dbReference type="EMBL" id="CP007032">
    <property type="protein sequence ID" value="AHF05848.1"/>
    <property type="molecule type" value="Genomic_DNA"/>
</dbReference>
<evidence type="ECO:0000313" key="4">
    <source>
        <dbReference type="EMBL" id="AHF05848.1"/>
    </source>
</evidence>
<evidence type="ECO:0000259" key="3">
    <source>
        <dbReference type="Pfam" id="PF12728"/>
    </source>
</evidence>
<gene>
    <name evidence="4" type="ORF">DESME_01190</name>
</gene>
<reference evidence="4 5" key="1">
    <citation type="submission" date="2013-12" db="EMBL/GenBank/DDBJ databases">
        <authorList>
            <consortium name="DOE Joint Genome Institute"/>
            <person name="Smidt H."/>
            <person name="Huntemann M."/>
            <person name="Han J."/>
            <person name="Chen A."/>
            <person name="Kyrpides N."/>
            <person name="Mavromatis K."/>
            <person name="Markowitz V."/>
            <person name="Palaniappan K."/>
            <person name="Ivanova N."/>
            <person name="Schaumberg A."/>
            <person name="Pati A."/>
            <person name="Liolios K."/>
            <person name="Nordberg H.P."/>
            <person name="Cantor M.N."/>
            <person name="Hua S.X."/>
            <person name="Woyke T."/>
        </authorList>
    </citation>
    <scope>NUCLEOTIDE SEQUENCE [LARGE SCALE GENOMIC DNA]</scope>
    <source>
        <strain evidence="5">DSM 15288</strain>
    </source>
</reference>
<dbReference type="InterPro" id="IPR041657">
    <property type="entry name" value="HTH_17"/>
</dbReference>
<evidence type="ECO:0000313" key="5">
    <source>
        <dbReference type="Proteomes" id="UP000010847"/>
    </source>
</evidence>
<dbReference type="Gene3D" id="3.40.190.10">
    <property type="entry name" value="Periplasmic binding protein-like II"/>
    <property type="match status" value="1"/>
</dbReference>
<feature type="domain" description="Helix-turn-helix" evidence="3">
    <location>
        <begin position="7"/>
        <end position="48"/>
    </location>
</feature>
<dbReference type="Pfam" id="PF12728">
    <property type="entry name" value="HTH_17"/>
    <property type="match status" value="1"/>
</dbReference>
<dbReference type="Pfam" id="PF12727">
    <property type="entry name" value="PBP_like"/>
    <property type="match status" value="1"/>
</dbReference>
<dbReference type="AlphaFoldDB" id="W0E8K1"/>
<evidence type="ECO:0000256" key="1">
    <source>
        <dbReference type="SAM" id="MobiDB-lite"/>
    </source>
</evidence>
<feature type="region of interest" description="Disordered" evidence="1">
    <location>
        <begin position="48"/>
        <end position="91"/>
    </location>
</feature>
<dbReference type="InterPro" id="IPR024370">
    <property type="entry name" value="PBP_domain"/>
</dbReference>